<dbReference type="Proteomes" id="UP000266677">
    <property type="component" value="Unassembled WGS sequence"/>
</dbReference>
<comment type="caution">
    <text evidence="1">The sequence shown here is derived from an EMBL/GenBank/DDBJ whole genome shotgun (WGS) entry which is preliminary data.</text>
</comment>
<organism evidence="1 2">
    <name type="scientific">Nocardia panacis</name>
    <dbReference type="NCBI Taxonomy" id="2340916"/>
    <lineage>
        <taxon>Bacteria</taxon>
        <taxon>Bacillati</taxon>
        <taxon>Actinomycetota</taxon>
        <taxon>Actinomycetes</taxon>
        <taxon>Mycobacteriales</taxon>
        <taxon>Nocardiaceae</taxon>
        <taxon>Nocardia</taxon>
    </lineage>
</organism>
<evidence type="ECO:0000313" key="2">
    <source>
        <dbReference type="Proteomes" id="UP000266677"/>
    </source>
</evidence>
<protein>
    <submittedName>
        <fullName evidence="1">Uncharacterized protein</fullName>
    </submittedName>
</protein>
<sequence>MSGEARFVVLVARETVAGLAAADALLRQHHAGLAGASRVVGLVTVAARPGRTSAVIRRDLTLYSSLVDRWWRIGWHEPFIQQPLDALPRGGVEDESSTVPKDVVRAGREVAAVVEQLNSDARTEERGL</sequence>
<reference evidence="1 2" key="1">
    <citation type="submission" date="2018-09" db="EMBL/GenBank/DDBJ databases">
        <title>YIM PH21274 draft genome.</title>
        <authorList>
            <person name="Miao C."/>
        </authorList>
    </citation>
    <scope>NUCLEOTIDE SEQUENCE [LARGE SCALE GENOMIC DNA]</scope>
    <source>
        <strain evidence="1 2">YIM PH 21724</strain>
    </source>
</reference>
<keyword evidence="2" id="KW-1185">Reference proteome</keyword>
<gene>
    <name evidence="1" type="ORF">D5S18_07950</name>
</gene>
<dbReference type="AlphaFoldDB" id="A0A3A4K8J2"/>
<accession>A0A3A4K8J2</accession>
<name>A0A3A4K8J2_9NOCA</name>
<evidence type="ECO:0000313" key="1">
    <source>
        <dbReference type="EMBL" id="RJO77657.1"/>
    </source>
</evidence>
<dbReference type="EMBL" id="QZFU01000015">
    <property type="protein sequence ID" value="RJO77657.1"/>
    <property type="molecule type" value="Genomic_DNA"/>
</dbReference>
<proteinExistence type="predicted"/>